<dbReference type="AlphaFoldDB" id="A0A3A1YL48"/>
<evidence type="ECO:0008006" key="3">
    <source>
        <dbReference type="Google" id="ProtNLM"/>
    </source>
</evidence>
<proteinExistence type="predicted"/>
<name>A0A3A1YL48_9BURK</name>
<reference evidence="1 2" key="1">
    <citation type="submission" date="2017-08" db="EMBL/GenBank/DDBJ databases">
        <title>Pusillimonas indicus sp. nov., a member of the family Alcaligenaceae isolated from surface seawater.</title>
        <authorList>
            <person name="Li J."/>
        </authorList>
    </citation>
    <scope>NUCLEOTIDE SEQUENCE [LARGE SCALE GENOMIC DNA]</scope>
    <source>
        <strain evidence="1 2">L52-1-41</strain>
    </source>
</reference>
<dbReference type="OrthoDB" id="8688459at2"/>
<sequence length="95" mass="10448">MSKRISPTLNLDDKAGRQFICCASCGAGLVEFGNETHWKDKVPVKVSAVAGLHGWSNSVHPDLQLREFSCPECGHLLDSETGLPEDPYLYDVVYP</sequence>
<organism evidence="1 2">
    <name type="scientific">Neopusillimonas maritima</name>
    <dbReference type="NCBI Taxonomy" id="2026239"/>
    <lineage>
        <taxon>Bacteria</taxon>
        <taxon>Pseudomonadati</taxon>
        <taxon>Pseudomonadota</taxon>
        <taxon>Betaproteobacteria</taxon>
        <taxon>Burkholderiales</taxon>
        <taxon>Alcaligenaceae</taxon>
        <taxon>Neopusillimonas</taxon>
    </lineage>
</organism>
<dbReference type="RefSeq" id="WP_119517047.1">
    <property type="nucleotide sequence ID" value="NZ_NQYH01000023.1"/>
</dbReference>
<dbReference type="EMBL" id="NQYH01000023">
    <property type="protein sequence ID" value="RIY39013.1"/>
    <property type="molecule type" value="Genomic_DNA"/>
</dbReference>
<evidence type="ECO:0000313" key="2">
    <source>
        <dbReference type="Proteomes" id="UP000266206"/>
    </source>
</evidence>
<dbReference type="InterPro" id="IPR016750">
    <property type="entry name" value="Aceto_COase_bsu/gsu"/>
</dbReference>
<protein>
    <recommendedName>
        <fullName evidence="3">Acetone carboxylase subunit gamma</fullName>
    </recommendedName>
</protein>
<evidence type="ECO:0000313" key="1">
    <source>
        <dbReference type="EMBL" id="RIY39013.1"/>
    </source>
</evidence>
<dbReference type="Pfam" id="PF08882">
    <property type="entry name" value="Acetone_carb_G"/>
    <property type="match status" value="1"/>
</dbReference>
<dbReference type="Proteomes" id="UP000266206">
    <property type="component" value="Unassembled WGS sequence"/>
</dbReference>
<accession>A0A3A1YL48</accession>
<comment type="caution">
    <text evidence="1">The sequence shown here is derived from an EMBL/GenBank/DDBJ whole genome shotgun (WGS) entry which is preliminary data.</text>
</comment>
<gene>
    <name evidence="1" type="ORF">CJP73_15695</name>
</gene>